<dbReference type="Gene3D" id="3.40.50.2300">
    <property type="match status" value="1"/>
</dbReference>
<dbReference type="PROSITE" id="PS50110">
    <property type="entry name" value="RESPONSE_REGULATORY"/>
    <property type="match status" value="1"/>
</dbReference>
<dbReference type="Proteomes" id="UP000248857">
    <property type="component" value="Unassembled WGS sequence"/>
</dbReference>
<keyword evidence="5" id="KW-1185">Reference proteome</keyword>
<dbReference type="Pfam" id="PF14332">
    <property type="entry name" value="DUF4388"/>
    <property type="match status" value="1"/>
</dbReference>
<comment type="caution">
    <text evidence="4">The sequence shown here is derived from an EMBL/GenBank/DDBJ whole genome shotgun (WGS) entry which is preliminary data.</text>
</comment>
<dbReference type="PANTHER" id="PTHR44591:SF3">
    <property type="entry name" value="RESPONSE REGULATORY DOMAIN-CONTAINING PROTEIN"/>
    <property type="match status" value="1"/>
</dbReference>
<dbReference type="InterPro" id="IPR024186">
    <property type="entry name" value="Sig_transdc_resp-reg_PatA"/>
</dbReference>
<evidence type="ECO:0000313" key="4">
    <source>
        <dbReference type="EMBL" id="PZD73464.1"/>
    </source>
</evidence>
<sequence>MERNIFNPYELLIELSSSQATGVLKASYGSAVWHIYLSNGDLQYADCAAHTLAQLSYLLCRQGLERALPILKEVPQVAKSAGEASNISHIREKIQQSMCWLDEMQALDSMQAKQLIEDVTQDALESFFWLREGQANWKKGASTPKWVASVLSGTPLLEVADTIKFLQRRMKGWQGCSSSLWSPYQRPYLLDFRDINKPVKGGKLAPAALTKLAQLMSRGLSIRQLSVLIKQDELHVAQLLAPYIEQGVIFLRNPQPPFDALPKIPRAPKPPVVQAAPSKETPVAKIICIDDSPIILAEIERFLAGTRYAVTTVNDPIQASSIIFRIKPDLILLDITMPRVNGYRLCSLLRSSAMFDETPIIMVTGNTGLIDKARARLAGATDYFTKPFTQPELLSLVERYLSSHNAKPA</sequence>
<feature type="domain" description="Response regulatory" evidence="3">
    <location>
        <begin position="285"/>
        <end position="401"/>
    </location>
</feature>
<dbReference type="InterPro" id="IPR011006">
    <property type="entry name" value="CheY-like_superfamily"/>
</dbReference>
<gene>
    <name evidence="4" type="primary">walR_4</name>
    <name evidence="4" type="ORF">C1752_02114</name>
</gene>
<organism evidence="4 5">
    <name type="scientific">Acaryochloris thomasi RCC1774</name>
    <dbReference type="NCBI Taxonomy" id="1764569"/>
    <lineage>
        <taxon>Bacteria</taxon>
        <taxon>Bacillati</taxon>
        <taxon>Cyanobacteriota</taxon>
        <taxon>Cyanophyceae</taxon>
        <taxon>Acaryochloridales</taxon>
        <taxon>Acaryochloridaceae</taxon>
        <taxon>Acaryochloris</taxon>
        <taxon>Acaryochloris thomasi</taxon>
    </lineage>
</organism>
<evidence type="ECO:0000256" key="2">
    <source>
        <dbReference type="PROSITE-ProRule" id="PRU00169"/>
    </source>
</evidence>
<dbReference type="InterPro" id="IPR025497">
    <property type="entry name" value="PatA-like_N"/>
</dbReference>
<name>A0A2W1JUL7_9CYAN</name>
<dbReference type="InterPro" id="IPR001789">
    <property type="entry name" value="Sig_transdc_resp-reg_receiver"/>
</dbReference>
<reference evidence="4 5" key="1">
    <citation type="journal article" date="2018" name="Sci. Rep.">
        <title>A novel species of the marine cyanobacterium Acaryochloris with a unique pigment content and lifestyle.</title>
        <authorList>
            <person name="Partensky F."/>
            <person name="Six C."/>
            <person name="Ratin M."/>
            <person name="Garczarek L."/>
            <person name="Vaulot D."/>
            <person name="Probert I."/>
            <person name="Calteau A."/>
            <person name="Gourvil P."/>
            <person name="Marie D."/>
            <person name="Grebert T."/>
            <person name="Bouchier C."/>
            <person name="Le Panse S."/>
            <person name="Gachenot M."/>
            <person name="Rodriguez F."/>
            <person name="Garrido J.L."/>
        </authorList>
    </citation>
    <scope>NUCLEOTIDE SEQUENCE [LARGE SCALE GENOMIC DNA]</scope>
    <source>
        <strain evidence="4 5">RCC1774</strain>
    </source>
</reference>
<dbReference type="PIRSF" id="PIRSF005897">
    <property type="entry name" value="RR_PatA"/>
    <property type="match status" value="1"/>
</dbReference>
<dbReference type="Pfam" id="PF00072">
    <property type="entry name" value="Response_reg"/>
    <property type="match status" value="1"/>
</dbReference>
<protein>
    <submittedName>
        <fullName evidence="4">Transcriptional regulatory protein WalR</fullName>
    </submittedName>
</protein>
<evidence type="ECO:0000313" key="5">
    <source>
        <dbReference type="Proteomes" id="UP000248857"/>
    </source>
</evidence>
<dbReference type="GO" id="GO:0000160">
    <property type="term" value="P:phosphorelay signal transduction system"/>
    <property type="evidence" value="ECO:0007669"/>
    <property type="project" value="InterPro"/>
</dbReference>
<dbReference type="EMBL" id="PQWO01000005">
    <property type="protein sequence ID" value="PZD73464.1"/>
    <property type="molecule type" value="Genomic_DNA"/>
</dbReference>
<evidence type="ECO:0000259" key="3">
    <source>
        <dbReference type="PROSITE" id="PS50110"/>
    </source>
</evidence>
<keyword evidence="1 2" id="KW-0597">Phosphoprotein</keyword>
<dbReference type="OrthoDB" id="525404at2"/>
<dbReference type="InterPro" id="IPR050595">
    <property type="entry name" value="Bact_response_regulator"/>
</dbReference>
<dbReference type="SUPFAM" id="SSF52172">
    <property type="entry name" value="CheY-like"/>
    <property type="match status" value="1"/>
</dbReference>
<feature type="modified residue" description="4-aspartylphosphate" evidence="2">
    <location>
        <position position="334"/>
    </location>
</feature>
<accession>A0A2W1JUL7</accession>
<evidence type="ECO:0000256" key="1">
    <source>
        <dbReference type="ARBA" id="ARBA00022553"/>
    </source>
</evidence>
<dbReference type="AlphaFoldDB" id="A0A2W1JUL7"/>
<dbReference type="PANTHER" id="PTHR44591">
    <property type="entry name" value="STRESS RESPONSE REGULATOR PROTEIN 1"/>
    <property type="match status" value="1"/>
</dbReference>
<dbReference type="RefSeq" id="WP_110986075.1">
    <property type="nucleotide sequence ID" value="NZ_CAWNWM010000005.1"/>
</dbReference>
<dbReference type="SMART" id="SM00448">
    <property type="entry name" value="REC"/>
    <property type="match status" value="1"/>
</dbReference>
<proteinExistence type="predicted"/>